<evidence type="ECO:0000256" key="2">
    <source>
        <dbReference type="ARBA" id="ARBA00022884"/>
    </source>
</evidence>
<dbReference type="CDD" id="cd09294">
    <property type="entry name" value="SmpB"/>
    <property type="match status" value="1"/>
</dbReference>
<dbReference type="GO" id="GO:0070930">
    <property type="term" value="P:trans-translation-dependent protein tagging"/>
    <property type="evidence" value="ECO:0007669"/>
    <property type="project" value="TreeGrafter"/>
</dbReference>
<comment type="subcellular location">
    <subcellularLocation>
        <location evidence="3">Cytoplasm</location>
    </subcellularLocation>
    <text evidence="3">The tmRNA-SmpB complex associates with stalled 70S ribosomes.</text>
</comment>
<gene>
    <name evidence="3 4" type="primary">smpB</name>
    <name evidence="4" type="ORF">E4633_14000</name>
</gene>
<dbReference type="Pfam" id="PF01668">
    <property type="entry name" value="SmpB"/>
    <property type="match status" value="1"/>
</dbReference>
<dbReference type="RefSeq" id="WP_135871028.1">
    <property type="nucleotide sequence ID" value="NZ_SRSC01000003.1"/>
</dbReference>
<accession>A0A4S1CDB9</accession>
<dbReference type="NCBIfam" id="NF003843">
    <property type="entry name" value="PRK05422.1"/>
    <property type="match status" value="1"/>
</dbReference>
<protein>
    <recommendedName>
        <fullName evidence="3">SsrA-binding protein</fullName>
    </recommendedName>
    <alternativeName>
        <fullName evidence="3">Small protein B</fullName>
    </alternativeName>
</protein>
<name>A0A4S1CDB9_9BACT</name>
<comment type="similarity">
    <text evidence="3">Belongs to the SmpB family.</text>
</comment>
<dbReference type="NCBIfam" id="TIGR00086">
    <property type="entry name" value="smpB"/>
    <property type="match status" value="1"/>
</dbReference>
<dbReference type="InterPro" id="IPR020081">
    <property type="entry name" value="SsrA-bd_prot_CS"/>
</dbReference>
<organism evidence="4 5">
    <name type="scientific">Geomonas terrae</name>
    <dbReference type="NCBI Taxonomy" id="2562681"/>
    <lineage>
        <taxon>Bacteria</taxon>
        <taxon>Pseudomonadati</taxon>
        <taxon>Thermodesulfobacteriota</taxon>
        <taxon>Desulfuromonadia</taxon>
        <taxon>Geobacterales</taxon>
        <taxon>Geobacteraceae</taxon>
        <taxon>Geomonas</taxon>
    </lineage>
</organism>
<comment type="function">
    <text evidence="3">Required for rescue of stalled ribosomes mediated by trans-translation. Binds to transfer-messenger RNA (tmRNA), required for stable association of tmRNA with ribosomes. tmRNA and SmpB together mimic tRNA shape, replacing the anticodon stem-loop with SmpB. tmRNA is encoded by the ssrA gene; the 2 termini fold to resemble tRNA(Ala) and it encodes a 'tag peptide', a short internal open reading frame. During trans-translation Ala-aminoacylated tmRNA acts like a tRNA, entering the A-site of stalled ribosomes, displacing the stalled mRNA. The ribosome then switches to translate the ORF on the tmRNA; the nascent peptide is terminated with the 'tag peptide' encoded by the tmRNA and targeted for degradation. The ribosome is freed to recommence translation, which seems to be the essential function of trans-translation.</text>
</comment>
<dbReference type="Gene3D" id="2.40.280.10">
    <property type="match status" value="1"/>
</dbReference>
<keyword evidence="2 3" id="KW-0694">RNA-binding</keyword>
<dbReference type="InterPro" id="IPR000037">
    <property type="entry name" value="SsrA-bd_prot"/>
</dbReference>
<proteinExistence type="inferred from homology"/>
<evidence type="ECO:0000256" key="1">
    <source>
        <dbReference type="ARBA" id="ARBA00022490"/>
    </source>
</evidence>
<keyword evidence="5" id="KW-1185">Reference proteome</keyword>
<dbReference type="SUPFAM" id="SSF74982">
    <property type="entry name" value="Small protein B (SmpB)"/>
    <property type="match status" value="1"/>
</dbReference>
<dbReference type="GO" id="GO:0005829">
    <property type="term" value="C:cytosol"/>
    <property type="evidence" value="ECO:0007669"/>
    <property type="project" value="TreeGrafter"/>
</dbReference>
<dbReference type="Proteomes" id="UP000306416">
    <property type="component" value="Unassembled WGS sequence"/>
</dbReference>
<evidence type="ECO:0000256" key="3">
    <source>
        <dbReference type="HAMAP-Rule" id="MF_00023"/>
    </source>
</evidence>
<sequence>MGEKLICNNKKAFHDYFIEERYEAGMVLQGTEVKSLRNGKANLNDSFAMVKNGEAFLHNFHINPYDFGNRENHDPDRMRKLLLHKKEIVKLFSKIREQGYTLVPLRVYFKDGKVKTELGLAKGKKNYDKREVMKQKDMQRDVVVAMKERNRGARDRD</sequence>
<dbReference type="InterPro" id="IPR023620">
    <property type="entry name" value="SmpB"/>
</dbReference>
<dbReference type="PANTHER" id="PTHR30308:SF2">
    <property type="entry name" value="SSRA-BINDING PROTEIN"/>
    <property type="match status" value="1"/>
</dbReference>
<dbReference type="GO" id="GO:0003723">
    <property type="term" value="F:RNA binding"/>
    <property type="evidence" value="ECO:0007669"/>
    <property type="project" value="UniProtKB-UniRule"/>
</dbReference>
<dbReference type="PANTHER" id="PTHR30308">
    <property type="entry name" value="TMRNA-BINDING COMPONENT OF TRANS-TRANSLATION TAGGING COMPLEX"/>
    <property type="match status" value="1"/>
</dbReference>
<dbReference type="EMBL" id="SRSC01000003">
    <property type="protein sequence ID" value="TGU71434.1"/>
    <property type="molecule type" value="Genomic_DNA"/>
</dbReference>
<dbReference type="PROSITE" id="PS01317">
    <property type="entry name" value="SSRP"/>
    <property type="match status" value="1"/>
</dbReference>
<reference evidence="4 5" key="1">
    <citation type="submission" date="2019-04" db="EMBL/GenBank/DDBJ databases">
        <title>Geobacter oryzae sp. nov., ferric-reducing bacteria isolated from paddy soil.</title>
        <authorList>
            <person name="Xu Z."/>
            <person name="Masuda Y."/>
            <person name="Itoh H."/>
            <person name="Senoo K."/>
        </authorList>
    </citation>
    <scope>NUCLEOTIDE SEQUENCE [LARGE SCALE GENOMIC DNA]</scope>
    <source>
        <strain evidence="4 5">Red111</strain>
    </source>
</reference>
<evidence type="ECO:0000313" key="4">
    <source>
        <dbReference type="EMBL" id="TGU71434.1"/>
    </source>
</evidence>
<comment type="caution">
    <text evidence="4">The sequence shown here is derived from an EMBL/GenBank/DDBJ whole genome shotgun (WGS) entry which is preliminary data.</text>
</comment>
<keyword evidence="1 3" id="KW-0963">Cytoplasm</keyword>
<dbReference type="AlphaFoldDB" id="A0A4S1CDB9"/>
<dbReference type="GO" id="GO:0070929">
    <property type="term" value="P:trans-translation"/>
    <property type="evidence" value="ECO:0007669"/>
    <property type="project" value="UniProtKB-UniRule"/>
</dbReference>
<evidence type="ECO:0000313" key="5">
    <source>
        <dbReference type="Proteomes" id="UP000306416"/>
    </source>
</evidence>
<dbReference type="HAMAP" id="MF_00023">
    <property type="entry name" value="SmpB"/>
    <property type="match status" value="1"/>
</dbReference>